<dbReference type="InterPro" id="IPR052897">
    <property type="entry name" value="Sec-Metab_Biosynth_Hydrolase"/>
</dbReference>
<feature type="domain" description="AB hydrolase-1" evidence="1">
    <location>
        <begin position="8"/>
        <end position="274"/>
    </location>
</feature>
<reference evidence="3" key="1">
    <citation type="journal article" date="2019" name="Int. J. Syst. Evol. Microbiol.">
        <title>The Global Catalogue of Microorganisms (GCM) 10K type strain sequencing project: providing services to taxonomists for standard genome sequencing and annotation.</title>
        <authorList>
            <consortium name="The Broad Institute Genomics Platform"/>
            <consortium name="The Broad Institute Genome Sequencing Center for Infectious Disease"/>
            <person name="Wu L."/>
            <person name="Ma J."/>
        </authorList>
    </citation>
    <scope>NUCLEOTIDE SEQUENCE [LARGE SCALE GENOMIC DNA]</scope>
    <source>
        <strain evidence="3">CGMCC 1.16225</strain>
    </source>
</reference>
<dbReference type="RefSeq" id="WP_379096415.1">
    <property type="nucleotide sequence ID" value="NZ_JBHUGZ010000007.1"/>
</dbReference>
<dbReference type="InterPro" id="IPR029058">
    <property type="entry name" value="AB_hydrolase_fold"/>
</dbReference>
<accession>A0ABW4U9Q5</accession>
<dbReference type="Gene3D" id="3.40.50.1820">
    <property type="entry name" value="alpha/beta hydrolase"/>
    <property type="match status" value="1"/>
</dbReference>
<evidence type="ECO:0000313" key="2">
    <source>
        <dbReference type="EMBL" id="MFD1982886.1"/>
    </source>
</evidence>
<dbReference type="EMBL" id="JBHUGZ010000007">
    <property type="protein sequence ID" value="MFD1982886.1"/>
    <property type="molecule type" value="Genomic_DNA"/>
</dbReference>
<name>A0ABW4U9Q5_9HYPH</name>
<dbReference type="SUPFAM" id="SSF53474">
    <property type="entry name" value="alpha/beta-Hydrolases"/>
    <property type="match status" value="1"/>
</dbReference>
<gene>
    <name evidence="2" type="ORF">ACFSOZ_09395</name>
</gene>
<sequence length="295" mass="30782">MSATKAVFVLIHGGWHNHSAWDRVTPILEANGFVALTLDLPGAGVNAIAPTSLGVRPFDRAAFAAERSPTAGVTQEERTQAVVALVKEAASLSDGKVILVGHSAGGMTISAVAERVPNLLLAVVYIAGFMVPNGMPLLAMLQHETMSSALSPGLFVGDPAVIGATRINAGSTDEAYRSLLKASFYGDVSESEFAQAASQLHYDESNAGALAPSEITPGRFGAVPRHYIRTTQDCAVPLTGQDHMIETVDGAIGGKTMTHTLESSHSPFLSQPANLSNILIDIAVQSLAQQSAEAL</sequence>
<dbReference type="GO" id="GO:0016787">
    <property type="term" value="F:hydrolase activity"/>
    <property type="evidence" value="ECO:0007669"/>
    <property type="project" value="UniProtKB-KW"/>
</dbReference>
<keyword evidence="2" id="KW-0378">Hydrolase</keyword>
<evidence type="ECO:0000259" key="1">
    <source>
        <dbReference type="Pfam" id="PF12697"/>
    </source>
</evidence>
<dbReference type="Proteomes" id="UP001597405">
    <property type="component" value="Unassembled WGS sequence"/>
</dbReference>
<dbReference type="InterPro" id="IPR000073">
    <property type="entry name" value="AB_hydrolase_1"/>
</dbReference>
<dbReference type="PANTHER" id="PTHR37017">
    <property type="entry name" value="AB HYDROLASE-1 DOMAIN-CONTAINING PROTEIN-RELATED"/>
    <property type="match status" value="1"/>
</dbReference>
<comment type="caution">
    <text evidence="2">The sequence shown here is derived from an EMBL/GenBank/DDBJ whole genome shotgun (WGS) entry which is preliminary data.</text>
</comment>
<evidence type="ECO:0000313" key="3">
    <source>
        <dbReference type="Proteomes" id="UP001597405"/>
    </source>
</evidence>
<organism evidence="2 3">
    <name type="scientific">Mesorhizobium newzealandense</name>
    <dbReference type="NCBI Taxonomy" id="1300302"/>
    <lineage>
        <taxon>Bacteria</taxon>
        <taxon>Pseudomonadati</taxon>
        <taxon>Pseudomonadota</taxon>
        <taxon>Alphaproteobacteria</taxon>
        <taxon>Hyphomicrobiales</taxon>
        <taxon>Phyllobacteriaceae</taxon>
        <taxon>Mesorhizobium</taxon>
    </lineage>
</organism>
<proteinExistence type="predicted"/>
<keyword evidence="3" id="KW-1185">Reference proteome</keyword>
<dbReference type="PANTHER" id="PTHR37017:SF8">
    <property type="entry name" value="AB HYDROLASE-1 DOMAIN-CONTAINING PROTEIN"/>
    <property type="match status" value="1"/>
</dbReference>
<dbReference type="Pfam" id="PF12697">
    <property type="entry name" value="Abhydrolase_6"/>
    <property type="match status" value="1"/>
</dbReference>
<protein>
    <submittedName>
        <fullName evidence="2">Alpha/beta fold hydrolase</fullName>
    </submittedName>
</protein>